<gene>
    <name evidence="2" type="ORF">OnM2_017057</name>
</gene>
<evidence type="ECO:0000313" key="3">
    <source>
        <dbReference type="Proteomes" id="UP000286134"/>
    </source>
</evidence>
<dbReference type="InterPro" id="IPR041667">
    <property type="entry name" value="Cupin_8"/>
</dbReference>
<dbReference type="SUPFAM" id="SSF51197">
    <property type="entry name" value="Clavaminate synthase-like"/>
    <property type="match status" value="1"/>
</dbReference>
<dbReference type="Proteomes" id="UP000286134">
    <property type="component" value="Unassembled WGS sequence"/>
</dbReference>
<dbReference type="PROSITE" id="PS51184">
    <property type="entry name" value="JMJC"/>
    <property type="match status" value="1"/>
</dbReference>
<comment type="caution">
    <text evidence="2">The sequence shown here is derived from an EMBL/GenBank/DDBJ whole genome shotgun (WGS) entry which is preliminary data.</text>
</comment>
<dbReference type="Pfam" id="PF13621">
    <property type="entry name" value="Cupin_8"/>
    <property type="match status" value="1"/>
</dbReference>
<dbReference type="Gene3D" id="2.60.120.10">
    <property type="entry name" value="Jelly Rolls"/>
    <property type="match status" value="1"/>
</dbReference>
<dbReference type="SMART" id="SM00558">
    <property type="entry name" value="JmjC"/>
    <property type="match status" value="1"/>
</dbReference>
<dbReference type="PANTHER" id="PTHR12461:SF99">
    <property type="entry name" value="BIFUNCTIONAL PEPTIDASE AND (3S)-LYSYL HYDROXYLASE JMJD7"/>
    <property type="match status" value="1"/>
</dbReference>
<sequence>MEQLEDPMITLLRDYAELNPPHIDIFDNELPSALEFMRYVSLNRPFVVRSGAYDWEATRSWDVGMLKTILKDQYINVAVTPFGNADSPVRSSDNDDELLFVKPCMMQQDFTEFVDFIVEQEKRKDIIDDACELKEVRYSQAQNDNLRDEYISLFPHVAKDIPWARIALQKTPDAINLWLGNSLSVTALHKDNYENIYVQIIGQKHFVLLPPVAYACVSEQILTPASYLKTPDDKWKIQKEENAPKIPFPTWDEDKEVDKHSLHNKYSDLIVPIRVTLAKGDMLYLPALWYHKVSQSCSEEGICCAVNYWYDMQFNGSLYSLCNYVQNTMNLNESVQDTKDF</sequence>
<proteinExistence type="predicted"/>
<dbReference type="STRING" id="212602.A0A420I4K7"/>
<evidence type="ECO:0000259" key="1">
    <source>
        <dbReference type="PROSITE" id="PS51184"/>
    </source>
</evidence>
<dbReference type="AlphaFoldDB" id="A0A420I4K7"/>
<keyword evidence="3" id="KW-1185">Reference proteome</keyword>
<organism evidence="2 3">
    <name type="scientific">Erysiphe neolycopersici</name>
    <dbReference type="NCBI Taxonomy" id="212602"/>
    <lineage>
        <taxon>Eukaryota</taxon>
        <taxon>Fungi</taxon>
        <taxon>Dikarya</taxon>
        <taxon>Ascomycota</taxon>
        <taxon>Pezizomycotina</taxon>
        <taxon>Leotiomycetes</taxon>
        <taxon>Erysiphales</taxon>
        <taxon>Erysiphaceae</taxon>
        <taxon>Erysiphe</taxon>
    </lineage>
</organism>
<dbReference type="InterPro" id="IPR003347">
    <property type="entry name" value="JmjC_dom"/>
</dbReference>
<dbReference type="OrthoDB" id="415358at2759"/>
<feature type="domain" description="JmjC" evidence="1">
    <location>
        <begin position="136"/>
        <end position="325"/>
    </location>
</feature>
<reference evidence="2 3" key="1">
    <citation type="journal article" date="2018" name="BMC Genomics">
        <title>Comparative genome analyses reveal sequence features reflecting distinct modes of host-adaptation between dicot and monocot powdery mildew.</title>
        <authorList>
            <person name="Wu Y."/>
            <person name="Ma X."/>
            <person name="Pan Z."/>
            <person name="Kale S.D."/>
            <person name="Song Y."/>
            <person name="King H."/>
            <person name="Zhang Q."/>
            <person name="Presley C."/>
            <person name="Deng X."/>
            <person name="Wei C.I."/>
            <person name="Xiao S."/>
        </authorList>
    </citation>
    <scope>NUCLEOTIDE SEQUENCE [LARGE SCALE GENOMIC DNA]</scope>
    <source>
        <strain evidence="2">UMSG2</strain>
    </source>
</reference>
<dbReference type="PANTHER" id="PTHR12461">
    <property type="entry name" value="HYPOXIA-INDUCIBLE FACTOR 1 ALPHA INHIBITOR-RELATED"/>
    <property type="match status" value="1"/>
</dbReference>
<accession>A0A420I4K7</accession>
<name>A0A420I4K7_9PEZI</name>
<protein>
    <submittedName>
        <fullName evidence="2">JmjC domain-containing protein 7</fullName>
    </submittedName>
</protein>
<evidence type="ECO:0000313" key="2">
    <source>
        <dbReference type="EMBL" id="RKF64638.1"/>
    </source>
</evidence>
<dbReference type="InterPro" id="IPR014710">
    <property type="entry name" value="RmlC-like_jellyroll"/>
</dbReference>
<dbReference type="EMBL" id="MCFK01001759">
    <property type="protein sequence ID" value="RKF64638.1"/>
    <property type="molecule type" value="Genomic_DNA"/>
</dbReference>